<accession>A0A0E9W9M6</accession>
<protein>
    <submittedName>
        <fullName evidence="1">Uncharacterized protein</fullName>
    </submittedName>
</protein>
<dbReference type="AlphaFoldDB" id="A0A0E9W9M6"/>
<sequence length="33" mass="3869">MKLRRSALGSYRPISRSTHQSYLTRLLWDSTTS</sequence>
<proteinExistence type="predicted"/>
<reference evidence="1" key="2">
    <citation type="journal article" date="2015" name="Fish Shellfish Immunol.">
        <title>Early steps in the European eel (Anguilla anguilla)-Vibrio vulnificus interaction in the gills: Role of the RtxA13 toxin.</title>
        <authorList>
            <person name="Callol A."/>
            <person name="Pajuelo D."/>
            <person name="Ebbesson L."/>
            <person name="Teles M."/>
            <person name="MacKenzie S."/>
            <person name="Amaro C."/>
        </authorList>
    </citation>
    <scope>NUCLEOTIDE SEQUENCE</scope>
</reference>
<name>A0A0E9W9M6_ANGAN</name>
<reference evidence="1" key="1">
    <citation type="submission" date="2014-11" db="EMBL/GenBank/DDBJ databases">
        <authorList>
            <person name="Amaro Gonzalez C."/>
        </authorList>
    </citation>
    <scope>NUCLEOTIDE SEQUENCE</scope>
</reference>
<organism evidence="1">
    <name type="scientific">Anguilla anguilla</name>
    <name type="common">European freshwater eel</name>
    <name type="synonym">Muraena anguilla</name>
    <dbReference type="NCBI Taxonomy" id="7936"/>
    <lineage>
        <taxon>Eukaryota</taxon>
        <taxon>Metazoa</taxon>
        <taxon>Chordata</taxon>
        <taxon>Craniata</taxon>
        <taxon>Vertebrata</taxon>
        <taxon>Euteleostomi</taxon>
        <taxon>Actinopterygii</taxon>
        <taxon>Neopterygii</taxon>
        <taxon>Teleostei</taxon>
        <taxon>Anguilliformes</taxon>
        <taxon>Anguillidae</taxon>
        <taxon>Anguilla</taxon>
    </lineage>
</organism>
<evidence type="ECO:0000313" key="1">
    <source>
        <dbReference type="EMBL" id="JAH86245.1"/>
    </source>
</evidence>
<dbReference type="EMBL" id="GBXM01022332">
    <property type="protein sequence ID" value="JAH86245.1"/>
    <property type="molecule type" value="Transcribed_RNA"/>
</dbReference>